<evidence type="ECO:0000256" key="3">
    <source>
        <dbReference type="PROSITE-ProRule" id="PRU00221"/>
    </source>
</evidence>
<dbReference type="CDD" id="cd00200">
    <property type="entry name" value="WD40"/>
    <property type="match status" value="1"/>
</dbReference>
<dbReference type="Gene3D" id="2.130.10.10">
    <property type="entry name" value="YVTN repeat-like/Quinoprotein amine dehydrogenase"/>
    <property type="match status" value="2"/>
</dbReference>
<dbReference type="PANTHER" id="PTHR19848:SF8">
    <property type="entry name" value="F-BOX AND WD REPEAT DOMAIN CONTAINING 7"/>
    <property type="match status" value="1"/>
</dbReference>
<dbReference type="PANTHER" id="PTHR19848">
    <property type="entry name" value="WD40 REPEAT PROTEIN"/>
    <property type="match status" value="1"/>
</dbReference>
<gene>
    <name evidence="4" type="ORF">FIBSPDRAFT_929445</name>
</gene>
<reference evidence="4 5" key="1">
    <citation type="journal article" date="2016" name="Mol. Biol. Evol.">
        <title>Comparative Genomics of Early-Diverging Mushroom-Forming Fungi Provides Insights into the Origins of Lignocellulose Decay Capabilities.</title>
        <authorList>
            <person name="Nagy L.G."/>
            <person name="Riley R."/>
            <person name="Tritt A."/>
            <person name="Adam C."/>
            <person name="Daum C."/>
            <person name="Floudas D."/>
            <person name="Sun H."/>
            <person name="Yadav J.S."/>
            <person name="Pangilinan J."/>
            <person name="Larsson K.H."/>
            <person name="Matsuura K."/>
            <person name="Barry K."/>
            <person name="Labutti K."/>
            <person name="Kuo R."/>
            <person name="Ohm R.A."/>
            <person name="Bhattacharya S.S."/>
            <person name="Shirouzu T."/>
            <person name="Yoshinaga Y."/>
            <person name="Martin F.M."/>
            <person name="Grigoriev I.V."/>
            <person name="Hibbett D.S."/>
        </authorList>
    </citation>
    <scope>NUCLEOTIDE SEQUENCE [LARGE SCALE GENOMIC DNA]</scope>
    <source>
        <strain evidence="4 5">CBS 109695</strain>
    </source>
</reference>
<dbReference type="STRING" id="436010.A0A166NMT3"/>
<evidence type="ECO:0000256" key="1">
    <source>
        <dbReference type="ARBA" id="ARBA00022574"/>
    </source>
</evidence>
<evidence type="ECO:0000313" key="5">
    <source>
        <dbReference type="Proteomes" id="UP000076532"/>
    </source>
</evidence>
<dbReference type="PROSITE" id="PS50294">
    <property type="entry name" value="WD_REPEATS_REGION"/>
    <property type="match status" value="3"/>
</dbReference>
<dbReference type="InterPro" id="IPR001680">
    <property type="entry name" value="WD40_rpt"/>
</dbReference>
<feature type="repeat" description="WD" evidence="3">
    <location>
        <begin position="668"/>
        <end position="709"/>
    </location>
</feature>
<dbReference type="PRINTS" id="PR00320">
    <property type="entry name" value="GPROTEINBRPT"/>
</dbReference>
<dbReference type="InterPro" id="IPR020472">
    <property type="entry name" value="WD40_PAC1"/>
</dbReference>
<dbReference type="EMBL" id="KV417522">
    <property type="protein sequence ID" value="KZP25186.1"/>
    <property type="molecule type" value="Genomic_DNA"/>
</dbReference>
<keyword evidence="5" id="KW-1185">Reference proteome</keyword>
<evidence type="ECO:0000256" key="2">
    <source>
        <dbReference type="ARBA" id="ARBA00022737"/>
    </source>
</evidence>
<feature type="repeat" description="WD" evidence="3">
    <location>
        <begin position="754"/>
        <end position="795"/>
    </location>
</feature>
<dbReference type="Pfam" id="PF00400">
    <property type="entry name" value="WD40"/>
    <property type="match status" value="5"/>
</dbReference>
<dbReference type="SUPFAM" id="SSF50978">
    <property type="entry name" value="WD40 repeat-like"/>
    <property type="match status" value="1"/>
</dbReference>
<dbReference type="InterPro" id="IPR015943">
    <property type="entry name" value="WD40/YVTN_repeat-like_dom_sf"/>
</dbReference>
<dbReference type="PROSITE" id="PS50082">
    <property type="entry name" value="WD_REPEATS_2"/>
    <property type="match status" value="4"/>
</dbReference>
<sequence length="1005" mass="109398">MASASDTSAIKSYEVTTVKATGLTPVRFKLGRSFSTHVQIDAGNLSWTTPGVKWRKDGTIRWDDKIVIPPSARTTKVTFRLFRDNTLIGQAEIDLTEALAKSNEDAVLSLQSKDKETGKLTVRVVEGSTTALNNAMDRLEGITANLTAPAPTAVADIASAAGDAVTSIVQSDLVGSLTSLLGSIDILLTLGDAIAKVHPWVGLAWSVLSVGLKLVKAQQDRNEKITTLIETMQALYLIVAGADNLADERIQNVLERVLKQTVICAFFVQEYARRGSFAGKALREFLSSTDALVAGYQATFTQLRDEFTGRIATQTALNIDSIATTVDDIRSDQLLDKLRPAAMDKSKRDVCLPKTRQDVIKMIMDWYSDGSEGRESALWLYGSRLHEIREANINYIPETLKDWPDDGEINSLGGLASGHFIWAATACRLIAASRDPKEKMHELLKHQPADSSVTPFASLHQLYKTALQSADEWSDPSFCTDFRSILGVIVCAQVPLSCITIDSVLASRLQPPKPRLPSLQTVSRFGSVIDWSNTGPIRILHASFHDYVTTHARAEPREPWAIDVEQCKVQLAYGCIALLGQLQENMCNLVLPLPVPENPSLSEGISYASKFWVEHVCSITNVPDDLAEVIYHFLQEHLLHWMEALGIMKAHGVAIHSLSRLLLWTQVLYGHKDWARSVCFSPDGSKIVSGSDDKHVRVWDAVTGQPAMPPIQGHETPVWAVCISPDGSKIASGSADNTIRLWDAVPGQPAMPPIQGHEDSVFSVCFSPDGSKIASGSKDGTVRLWDAVTGQPAMSPLQGHEHWLASGSDDGTVEVWDAITGKAALMPVPGHNEGIDVVVFSSDGFKIISGSRNSIRVWDTITGQAACPTLQLSYEHVSYVARLLHPSQIVSESDFDDSKSFSVRDFAASQSLTGDISGTSVHRDHAKAPAIQALYMNTYFIDINSGRYLGKLPDGFIFTSPKSHDSRCIGWTRSLSGLHIPVINVVVRVALIIAALVQDIGASGS</sequence>
<feature type="repeat" description="WD" evidence="3">
    <location>
        <begin position="804"/>
        <end position="826"/>
    </location>
</feature>
<keyword evidence="1 3" id="KW-0853">WD repeat</keyword>
<organism evidence="4 5">
    <name type="scientific">Athelia psychrophila</name>
    <dbReference type="NCBI Taxonomy" id="1759441"/>
    <lineage>
        <taxon>Eukaryota</taxon>
        <taxon>Fungi</taxon>
        <taxon>Dikarya</taxon>
        <taxon>Basidiomycota</taxon>
        <taxon>Agaricomycotina</taxon>
        <taxon>Agaricomycetes</taxon>
        <taxon>Agaricomycetidae</taxon>
        <taxon>Atheliales</taxon>
        <taxon>Atheliaceae</taxon>
        <taxon>Athelia</taxon>
    </lineage>
</organism>
<dbReference type="OrthoDB" id="163438at2759"/>
<proteinExistence type="predicted"/>
<dbReference type="AlphaFoldDB" id="A0A166NMT3"/>
<protein>
    <submittedName>
        <fullName evidence="4">Uncharacterized protein</fullName>
    </submittedName>
</protein>
<dbReference type="SMART" id="SM00320">
    <property type="entry name" value="WD40"/>
    <property type="match status" value="5"/>
</dbReference>
<dbReference type="Proteomes" id="UP000076532">
    <property type="component" value="Unassembled WGS sequence"/>
</dbReference>
<evidence type="ECO:0000313" key="4">
    <source>
        <dbReference type="EMBL" id="KZP25186.1"/>
    </source>
</evidence>
<accession>A0A166NMT3</accession>
<dbReference type="InterPro" id="IPR036322">
    <property type="entry name" value="WD40_repeat_dom_sf"/>
</dbReference>
<name>A0A166NMT3_9AGAM</name>
<feature type="repeat" description="WD" evidence="3">
    <location>
        <begin position="711"/>
        <end position="743"/>
    </location>
</feature>
<keyword evidence="2" id="KW-0677">Repeat</keyword>